<dbReference type="Gene3D" id="1.10.1660.10">
    <property type="match status" value="1"/>
</dbReference>
<dbReference type="InterPro" id="IPR009061">
    <property type="entry name" value="DNA-bd_dom_put_sf"/>
</dbReference>
<dbReference type="AlphaFoldDB" id="A0A2M9BBJ2"/>
<gene>
    <name evidence="7" type="ORF">CLV54_3202</name>
</gene>
<dbReference type="InterPro" id="IPR047057">
    <property type="entry name" value="MerR_fam"/>
</dbReference>
<dbReference type="InterPro" id="IPR012925">
    <property type="entry name" value="TipAS_dom"/>
</dbReference>
<dbReference type="SMART" id="SM00422">
    <property type="entry name" value="HTH_MERR"/>
    <property type="match status" value="1"/>
</dbReference>
<keyword evidence="1" id="KW-0805">Transcription regulation</keyword>
<keyword evidence="4" id="KW-0804">Transcription</keyword>
<evidence type="ECO:0000256" key="1">
    <source>
        <dbReference type="ARBA" id="ARBA00023015"/>
    </source>
</evidence>
<dbReference type="EMBL" id="PGFB01000006">
    <property type="protein sequence ID" value="PJJ55312.1"/>
    <property type="molecule type" value="Genomic_DNA"/>
</dbReference>
<dbReference type="Gene3D" id="1.10.490.50">
    <property type="entry name" value="Antibiotic binding domain of TipA-like multidrug resistance regulators"/>
    <property type="match status" value="1"/>
</dbReference>
<dbReference type="PANTHER" id="PTHR30204:SF90">
    <property type="entry name" value="HTH-TYPE TRANSCRIPTIONAL ACTIVATOR MTA"/>
    <property type="match status" value="1"/>
</dbReference>
<organism evidence="7 8">
    <name type="scientific">Compostimonas suwonensis</name>
    <dbReference type="NCBI Taxonomy" id="1048394"/>
    <lineage>
        <taxon>Bacteria</taxon>
        <taxon>Bacillati</taxon>
        <taxon>Actinomycetota</taxon>
        <taxon>Actinomycetes</taxon>
        <taxon>Micrococcales</taxon>
        <taxon>Microbacteriaceae</taxon>
        <taxon>Compostimonas</taxon>
    </lineage>
</organism>
<evidence type="ECO:0000256" key="5">
    <source>
        <dbReference type="SAM" id="MobiDB-lite"/>
    </source>
</evidence>
<sequence>MIVISANNGDPFVPFAAAARGADRLARFGVDPVHPPLILIGRQGPGGGDLAARVEHRILGYGVISAEVILVGAGAVDLDVPACGSPAAVEQDHPALHLGLPHESSHEGGTHHGPAVASVHSSFGGRNVFASWRHLLRRTGGTVEDRSMSSASVMERPESGACAELVRVQDETAEWRGEEANLMSMHTPASMTPWLSRRSSVPASSVDVEALSVGETAGLVGVSVRTLHHWDDIGLVVPKNRSRSGYRAYDHDDIGRIHRVLVYRELGFSLASIQEILDDPTTDEEQQLRQQRQIIGDRIGRLSEMAEGIDTLLAAKQRGTRLSLREQAEIFGREWRPEWAEEAYERWGNSFEWAQFEQNIAPLSAAERARIHDLGEAVQGELAEAKRSGVTPGTSEANRLAEAHRGLIEQLFACSYSMHACLGRLYVEDERFTATIDRWEPGMSEWLRDVIFANAAVHGVDPTQAKWE</sequence>
<comment type="caution">
    <text evidence="7">The sequence shown here is derived from an EMBL/GenBank/DDBJ whole genome shotgun (WGS) entry which is preliminary data.</text>
</comment>
<dbReference type="SUPFAM" id="SSF46955">
    <property type="entry name" value="Putative DNA-binding domain"/>
    <property type="match status" value="1"/>
</dbReference>
<evidence type="ECO:0000259" key="6">
    <source>
        <dbReference type="PROSITE" id="PS50937"/>
    </source>
</evidence>
<dbReference type="Proteomes" id="UP000230161">
    <property type="component" value="Unassembled WGS sequence"/>
</dbReference>
<evidence type="ECO:0000256" key="3">
    <source>
        <dbReference type="ARBA" id="ARBA00023159"/>
    </source>
</evidence>
<accession>A0A2M9BBJ2</accession>
<reference evidence="7 8" key="1">
    <citation type="submission" date="2017-11" db="EMBL/GenBank/DDBJ databases">
        <title>Genomic Encyclopedia of Archaeal and Bacterial Type Strains, Phase II (KMG-II): From Individual Species to Whole Genera.</title>
        <authorList>
            <person name="Goeker M."/>
        </authorList>
    </citation>
    <scope>NUCLEOTIDE SEQUENCE [LARGE SCALE GENOMIC DNA]</scope>
    <source>
        <strain evidence="7 8">DSM 25625</strain>
    </source>
</reference>
<proteinExistence type="predicted"/>
<dbReference type="PANTHER" id="PTHR30204">
    <property type="entry name" value="REDOX-CYCLING DRUG-SENSING TRANSCRIPTIONAL ACTIVATOR SOXR"/>
    <property type="match status" value="1"/>
</dbReference>
<keyword evidence="2 7" id="KW-0238">DNA-binding</keyword>
<evidence type="ECO:0000313" key="8">
    <source>
        <dbReference type="Proteomes" id="UP000230161"/>
    </source>
</evidence>
<feature type="domain" description="HTH merR-type" evidence="6">
    <location>
        <begin position="210"/>
        <end position="279"/>
    </location>
</feature>
<dbReference type="Pfam" id="PF07739">
    <property type="entry name" value="TipAS"/>
    <property type="match status" value="1"/>
</dbReference>
<dbReference type="PROSITE" id="PS50937">
    <property type="entry name" value="HTH_MERR_2"/>
    <property type="match status" value="1"/>
</dbReference>
<protein>
    <submittedName>
        <fullName evidence="7">DNA-binding transcriptional MerR regulator</fullName>
    </submittedName>
</protein>
<evidence type="ECO:0000256" key="4">
    <source>
        <dbReference type="ARBA" id="ARBA00023163"/>
    </source>
</evidence>
<keyword evidence="8" id="KW-1185">Reference proteome</keyword>
<name>A0A2M9BBJ2_9MICO</name>
<dbReference type="SUPFAM" id="SSF89082">
    <property type="entry name" value="Antibiotic binding domain of TipA-like multidrug resistance regulators"/>
    <property type="match status" value="1"/>
</dbReference>
<dbReference type="CDD" id="cd01106">
    <property type="entry name" value="HTH_TipAL-Mta"/>
    <property type="match status" value="1"/>
</dbReference>
<dbReference type="InterPro" id="IPR036244">
    <property type="entry name" value="TipA-like_antibiotic-bd"/>
</dbReference>
<keyword evidence="3" id="KW-0010">Activator</keyword>
<dbReference type="InterPro" id="IPR000551">
    <property type="entry name" value="MerR-type_HTH_dom"/>
</dbReference>
<feature type="region of interest" description="Disordered" evidence="5">
    <location>
        <begin position="98"/>
        <end position="117"/>
    </location>
</feature>
<evidence type="ECO:0000256" key="2">
    <source>
        <dbReference type="ARBA" id="ARBA00023125"/>
    </source>
</evidence>
<evidence type="ECO:0000313" key="7">
    <source>
        <dbReference type="EMBL" id="PJJ55312.1"/>
    </source>
</evidence>
<dbReference type="GO" id="GO:0003677">
    <property type="term" value="F:DNA binding"/>
    <property type="evidence" value="ECO:0007669"/>
    <property type="project" value="UniProtKB-KW"/>
</dbReference>
<dbReference type="GO" id="GO:0003700">
    <property type="term" value="F:DNA-binding transcription factor activity"/>
    <property type="evidence" value="ECO:0007669"/>
    <property type="project" value="InterPro"/>
</dbReference>
<dbReference type="Pfam" id="PF13411">
    <property type="entry name" value="MerR_1"/>
    <property type="match status" value="1"/>
</dbReference>